<proteinExistence type="predicted"/>
<feature type="region of interest" description="Disordered" evidence="1">
    <location>
        <begin position="254"/>
        <end position="287"/>
    </location>
</feature>
<gene>
    <name evidence="2" type="ORF">AVDCRST_MAG10-61</name>
</gene>
<feature type="region of interest" description="Disordered" evidence="1">
    <location>
        <begin position="303"/>
        <end position="410"/>
    </location>
</feature>
<sequence>EPGRGPSDVAAAQAVPRRDHDRLRRSPEHLVRGVQRVRPRRPHLAPHPGAELRHRLQRRHLVGGAGTRGVRGGGPRRGSPPGPRRRHHPDHRRRQDPRGIGQRVARAAGPDQPGPGRGGQRRHRTGERQRRGPVMGQGSHQQGPQRPGCLLRPHQHLHLAALRVEDGGGRPVGSRPRHLRHGRGVLDLPVRGDAGDGGRLPHHPGVFALRHHRGVRQGGGERQGAGGFGPVHVLGHGEPVHEPGADALAQHLDRRHHADRGDPGDRRRRPRGHHAERLRPGPARRPAHRRLLLDLHRLADAGHPQGARAPLRQHPPAAHGQGWSRPPHPGCGRGPRRRWRWRQFIAAPPSRRRQERNPHPASGSRRRRRRRRRPARARPSRSFRTGPAAPPEARSPAGRPKAQEEGQEAV</sequence>
<feature type="compositionally biased region" description="Basic residues" evidence="1">
    <location>
        <begin position="83"/>
        <end position="95"/>
    </location>
</feature>
<reference evidence="2" key="1">
    <citation type="submission" date="2020-02" db="EMBL/GenBank/DDBJ databases">
        <authorList>
            <person name="Meier V. D."/>
        </authorList>
    </citation>
    <scope>NUCLEOTIDE SEQUENCE</scope>
    <source>
        <strain evidence="2">AVDCRST_MAG10</strain>
    </source>
</reference>
<evidence type="ECO:0000313" key="2">
    <source>
        <dbReference type="EMBL" id="CAA9210047.1"/>
    </source>
</evidence>
<evidence type="ECO:0000256" key="1">
    <source>
        <dbReference type="SAM" id="MobiDB-lite"/>
    </source>
</evidence>
<feature type="compositionally biased region" description="Gly residues" evidence="1">
    <location>
        <begin position="63"/>
        <end position="76"/>
    </location>
</feature>
<dbReference type="EMBL" id="CADCTB010000003">
    <property type="protein sequence ID" value="CAA9210047.1"/>
    <property type="molecule type" value="Genomic_DNA"/>
</dbReference>
<protein>
    <submittedName>
        <fullName evidence="2">Protein translocase subunit SecF</fullName>
    </submittedName>
</protein>
<accession>A0A6J4GY60</accession>
<dbReference type="AlphaFoldDB" id="A0A6J4GY60"/>
<feature type="region of interest" description="Disordered" evidence="1">
    <location>
        <begin position="1"/>
        <end position="150"/>
    </location>
</feature>
<feature type="non-terminal residue" evidence="2">
    <location>
        <position position="1"/>
    </location>
</feature>
<feature type="compositionally biased region" description="Basic and acidic residues" evidence="1">
    <location>
        <begin position="16"/>
        <end position="31"/>
    </location>
</feature>
<feature type="compositionally biased region" description="Basic residues" evidence="1">
    <location>
        <begin position="364"/>
        <end position="381"/>
    </location>
</feature>
<name>A0A6J4GY60_9ACTN</name>
<organism evidence="2">
    <name type="scientific">uncultured Acidimicrobiales bacterium</name>
    <dbReference type="NCBI Taxonomy" id="310071"/>
    <lineage>
        <taxon>Bacteria</taxon>
        <taxon>Bacillati</taxon>
        <taxon>Actinomycetota</taxon>
        <taxon>Acidimicrobiia</taxon>
        <taxon>Acidimicrobiales</taxon>
        <taxon>environmental samples</taxon>
    </lineage>
</organism>
<feature type="compositionally biased region" description="Basic residues" evidence="1">
    <location>
        <begin position="35"/>
        <end position="44"/>
    </location>
</feature>
<feature type="non-terminal residue" evidence="2">
    <location>
        <position position="410"/>
    </location>
</feature>